<comment type="caution">
    <text evidence="12">The sequence shown here is derived from an EMBL/GenBank/DDBJ whole genome shotgun (WGS) entry which is preliminary data.</text>
</comment>
<keyword evidence="11" id="KW-1133">Transmembrane helix</keyword>
<dbReference type="EMBL" id="LAZR01000002">
    <property type="protein sequence ID" value="KKO11729.1"/>
    <property type="molecule type" value="Genomic_DNA"/>
</dbReference>
<organism evidence="12">
    <name type="scientific">marine sediment metagenome</name>
    <dbReference type="NCBI Taxonomy" id="412755"/>
    <lineage>
        <taxon>unclassified sequences</taxon>
        <taxon>metagenomes</taxon>
        <taxon>ecological metagenomes</taxon>
    </lineage>
</organism>
<dbReference type="EC" id="2.7.1.180" evidence="2"/>
<dbReference type="SUPFAM" id="SSF143631">
    <property type="entry name" value="ApbE-like"/>
    <property type="match status" value="1"/>
</dbReference>
<dbReference type="PANTHER" id="PTHR30040">
    <property type="entry name" value="THIAMINE BIOSYNTHESIS LIPOPROTEIN APBE"/>
    <property type="match status" value="1"/>
</dbReference>
<evidence type="ECO:0000256" key="2">
    <source>
        <dbReference type="ARBA" id="ARBA00011955"/>
    </source>
</evidence>
<keyword evidence="5" id="KW-0808">Transferase</keyword>
<name>A0A0F9Z3K4_9ZZZZ</name>
<evidence type="ECO:0000256" key="8">
    <source>
        <dbReference type="ARBA" id="ARBA00022842"/>
    </source>
</evidence>
<comment type="cofactor">
    <cofactor evidence="1">
        <name>Mg(2+)</name>
        <dbReference type="ChEBI" id="CHEBI:18420"/>
    </cofactor>
</comment>
<sequence length="358" mass="39933">MKYHLKYLRRFSFTLAFMGLFLAWLWLGPESPAEVYQLDGNTMGTRYSVLVAGFPEAVSDSELAEGIEQRLYRIDRELMSTYAPDSELSRFNRFGVGQWMDVSPELADVMAQAQVVSELTGGYFDVTVGPLVDRWGFGPVQEMAGSPRIPTDVEIAQLREQTGYRYLEVSQQPPQLRKLRDVRVDLSGIAKGYGADVIADYLDSVGQESYFIEIGGELRIRGIKPDGSSWVPAIEKPGQGAPEVHDIIVIDGQSVAIAGSGDYRNFFEQDGVRFSHEIDPFTGRPVSHDLAAVYVITDTAIMADALATAFMVMGAERAHELAQRLDLAAYFITKRRDDEGFDSRYTARFANYLSDDDV</sequence>
<keyword evidence="4" id="KW-0285">Flavoprotein</keyword>
<reference evidence="12" key="1">
    <citation type="journal article" date="2015" name="Nature">
        <title>Complex archaea that bridge the gap between prokaryotes and eukaryotes.</title>
        <authorList>
            <person name="Spang A."/>
            <person name="Saw J.H."/>
            <person name="Jorgensen S.L."/>
            <person name="Zaremba-Niedzwiedzka K."/>
            <person name="Martijn J."/>
            <person name="Lind A.E."/>
            <person name="van Eijk R."/>
            <person name="Schleper C."/>
            <person name="Guy L."/>
            <person name="Ettema T.J."/>
        </authorList>
    </citation>
    <scope>NUCLEOTIDE SEQUENCE</scope>
</reference>
<dbReference type="GO" id="GO:0046872">
    <property type="term" value="F:metal ion binding"/>
    <property type="evidence" value="ECO:0007669"/>
    <property type="project" value="UniProtKB-KW"/>
</dbReference>
<gene>
    <name evidence="12" type="ORF">LCGC14_0012300</name>
</gene>
<evidence type="ECO:0000256" key="1">
    <source>
        <dbReference type="ARBA" id="ARBA00001946"/>
    </source>
</evidence>
<dbReference type="AlphaFoldDB" id="A0A0F9Z3K4"/>
<keyword evidence="7" id="KW-0274">FAD</keyword>
<accession>A0A0F9Z3K4</accession>
<dbReference type="PANTHER" id="PTHR30040:SF2">
    <property type="entry name" value="FAD:PROTEIN FMN TRANSFERASE"/>
    <property type="match status" value="1"/>
</dbReference>
<evidence type="ECO:0000256" key="5">
    <source>
        <dbReference type="ARBA" id="ARBA00022679"/>
    </source>
</evidence>
<evidence type="ECO:0000256" key="7">
    <source>
        <dbReference type="ARBA" id="ARBA00022827"/>
    </source>
</evidence>
<evidence type="ECO:0000256" key="9">
    <source>
        <dbReference type="ARBA" id="ARBA00031306"/>
    </source>
</evidence>
<evidence type="ECO:0000256" key="11">
    <source>
        <dbReference type="SAM" id="Phobius"/>
    </source>
</evidence>
<evidence type="ECO:0000256" key="6">
    <source>
        <dbReference type="ARBA" id="ARBA00022723"/>
    </source>
</evidence>
<dbReference type="InterPro" id="IPR024932">
    <property type="entry name" value="ApbE"/>
</dbReference>
<keyword evidence="11" id="KW-0472">Membrane</keyword>
<keyword evidence="8" id="KW-0460">Magnesium</keyword>
<protein>
    <recommendedName>
        <fullName evidence="3">FAD:protein FMN transferase</fullName>
        <ecNumber evidence="2">2.7.1.180</ecNumber>
    </recommendedName>
    <alternativeName>
        <fullName evidence="9">Flavin transferase</fullName>
    </alternativeName>
</protein>
<dbReference type="Gene3D" id="3.10.520.10">
    <property type="entry name" value="ApbE-like domains"/>
    <property type="match status" value="1"/>
</dbReference>
<proteinExistence type="predicted"/>
<keyword evidence="11" id="KW-0812">Transmembrane</keyword>
<evidence type="ECO:0000256" key="4">
    <source>
        <dbReference type="ARBA" id="ARBA00022630"/>
    </source>
</evidence>
<dbReference type="GO" id="GO:0016740">
    <property type="term" value="F:transferase activity"/>
    <property type="evidence" value="ECO:0007669"/>
    <property type="project" value="UniProtKB-KW"/>
</dbReference>
<feature type="transmembrane region" description="Helical" evidence="11">
    <location>
        <begin position="7"/>
        <end position="27"/>
    </location>
</feature>
<dbReference type="Pfam" id="PF02424">
    <property type="entry name" value="ApbE"/>
    <property type="match status" value="1"/>
</dbReference>
<comment type="catalytic activity">
    <reaction evidence="10">
        <text>L-threonyl-[protein] + FAD = FMN-L-threonyl-[protein] + AMP + H(+)</text>
        <dbReference type="Rhea" id="RHEA:36847"/>
        <dbReference type="Rhea" id="RHEA-COMP:11060"/>
        <dbReference type="Rhea" id="RHEA-COMP:11061"/>
        <dbReference type="ChEBI" id="CHEBI:15378"/>
        <dbReference type="ChEBI" id="CHEBI:30013"/>
        <dbReference type="ChEBI" id="CHEBI:57692"/>
        <dbReference type="ChEBI" id="CHEBI:74257"/>
        <dbReference type="ChEBI" id="CHEBI:456215"/>
        <dbReference type="EC" id="2.7.1.180"/>
    </reaction>
</comment>
<evidence type="ECO:0000256" key="10">
    <source>
        <dbReference type="ARBA" id="ARBA00048540"/>
    </source>
</evidence>
<keyword evidence="6" id="KW-0479">Metal-binding</keyword>
<evidence type="ECO:0000256" key="3">
    <source>
        <dbReference type="ARBA" id="ARBA00016337"/>
    </source>
</evidence>
<dbReference type="InterPro" id="IPR003374">
    <property type="entry name" value="ApbE-like_sf"/>
</dbReference>
<evidence type="ECO:0000313" key="12">
    <source>
        <dbReference type="EMBL" id="KKO11729.1"/>
    </source>
</evidence>
<dbReference type="PIRSF" id="PIRSF006268">
    <property type="entry name" value="ApbE"/>
    <property type="match status" value="1"/>
</dbReference>